<comment type="caution">
    <text evidence="3">The sequence shown here is derived from an EMBL/GenBank/DDBJ whole genome shotgun (WGS) entry which is preliminary data.</text>
</comment>
<dbReference type="EMBL" id="JBBKZS010000004">
    <property type="protein sequence ID" value="MEJ8855102.1"/>
    <property type="molecule type" value="Genomic_DNA"/>
</dbReference>
<dbReference type="InterPro" id="IPR042100">
    <property type="entry name" value="Bug_dom1"/>
</dbReference>
<dbReference type="PIRSF" id="PIRSF017082">
    <property type="entry name" value="YflP"/>
    <property type="match status" value="1"/>
</dbReference>
<gene>
    <name evidence="3" type="ORF">WKW79_11015</name>
</gene>
<sequence>MTFAIQRRGITALFASLALCGAATVVHAADKSKPLRVVLPVGAGSGVDTIMRAATPSLTKALDGQPVVIENLPGAGGITGATVIARAAPDGQTIGVVSNNHVVNPSVFKKMPFDAINDFTVISVVGATPFVLVVNPSKVPAKNAKELQALLKAKPDTYNYASSGNGTILHLAGAMFMDAAGVDVRHVPYKGVGPMVADIMGGQVEMGVVAVPAVQGQLKSGGLRAIGVMGKTRVASLPDVPTMAEQGFPDVDVAGWFAVVGPAKLPPAEVKHLHSAVVTAFSMPETKEAMAKQENIINPMTPEASLAFFKAEQERYARLVKKANVTVE</sequence>
<organism evidence="3 4">
    <name type="scientific">Variovorax robiniae</name>
    <dbReference type="NCBI Taxonomy" id="1836199"/>
    <lineage>
        <taxon>Bacteria</taxon>
        <taxon>Pseudomonadati</taxon>
        <taxon>Pseudomonadota</taxon>
        <taxon>Betaproteobacteria</taxon>
        <taxon>Burkholderiales</taxon>
        <taxon>Comamonadaceae</taxon>
        <taxon>Variovorax</taxon>
    </lineage>
</organism>
<accession>A0ABU8X5J8</accession>
<dbReference type="Proteomes" id="UP001367030">
    <property type="component" value="Unassembled WGS sequence"/>
</dbReference>
<dbReference type="Gene3D" id="3.40.190.10">
    <property type="entry name" value="Periplasmic binding protein-like II"/>
    <property type="match status" value="1"/>
</dbReference>
<dbReference type="Gene3D" id="3.40.190.150">
    <property type="entry name" value="Bordetella uptake gene, domain 1"/>
    <property type="match status" value="1"/>
</dbReference>
<dbReference type="RefSeq" id="WP_340335193.1">
    <property type="nucleotide sequence ID" value="NZ_JBBKZS010000004.1"/>
</dbReference>
<keyword evidence="4" id="KW-1185">Reference proteome</keyword>
<dbReference type="CDD" id="cd13578">
    <property type="entry name" value="PBP2_Bug27"/>
    <property type="match status" value="1"/>
</dbReference>
<dbReference type="Pfam" id="PF03401">
    <property type="entry name" value="TctC"/>
    <property type="match status" value="1"/>
</dbReference>
<dbReference type="PANTHER" id="PTHR42928:SF5">
    <property type="entry name" value="BLR1237 PROTEIN"/>
    <property type="match status" value="1"/>
</dbReference>
<proteinExistence type="inferred from homology"/>
<evidence type="ECO:0000256" key="2">
    <source>
        <dbReference type="SAM" id="SignalP"/>
    </source>
</evidence>
<evidence type="ECO:0000313" key="4">
    <source>
        <dbReference type="Proteomes" id="UP001367030"/>
    </source>
</evidence>
<feature type="chain" id="PRO_5046434753" evidence="2">
    <location>
        <begin position="29"/>
        <end position="328"/>
    </location>
</feature>
<evidence type="ECO:0000313" key="3">
    <source>
        <dbReference type="EMBL" id="MEJ8855102.1"/>
    </source>
</evidence>
<comment type="similarity">
    <text evidence="1">Belongs to the UPF0065 (bug) family.</text>
</comment>
<reference evidence="3 4" key="1">
    <citation type="submission" date="2024-03" db="EMBL/GenBank/DDBJ databases">
        <title>Novel species of the genus Variovorax.</title>
        <authorList>
            <person name="Liu Q."/>
            <person name="Xin Y.-H."/>
        </authorList>
    </citation>
    <scope>NUCLEOTIDE SEQUENCE [LARGE SCALE GENOMIC DNA]</scope>
    <source>
        <strain evidence="3 4">KACC 18901</strain>
    </source>
</reference>
<dbReference type="InterPro" id="IPR005064">
    <property type="entry name" value="BUG"/>
</dbReference>
<dbReference type="PANTHER" id="PTHR42928">
    <property type="entry name" value="TRICARBOXYLATE-BINDING PROTEIN"/>
    <property type="match status" value="1"/>
</dbReference>
<feature type="signal peptide" evidence="2">
    <location>
        <begin position="1"/>
        <end position="28"/>
    </location>
</feature>
<name>A0ABU8X5J8_9BURK</name>
<protein>
    <submittedName>
        <fullName evidence="3">Tripartite tricarboxylate transporter substrate binding protein</fullName>
    </submittedName>
</protein>
<evidence type="ECO:0000256" key="1">
    <source>
        <dbReference type="ARBA" id="ARBA00006987"/>
    </source>
</evidence>
<dbReference type="SUPFAM" id="SSF53850">
    <property type="entry name" value="Periplasmic binding protein-like II"/>
    <property type="match status" value="1"/>
</dbReference>
<keyword evidence="2" id="KW-0732">Signal</keyword>